<feature type="compositionally biased region" description="Polar residues" evidence="1">
    <location>
        <begin position="237"/>
        <end position="246"/>
    </location>
</feature>
<evidence type="ECO:0000313" key="3">
    <source>
        <dbReference type="Proteomes" id="UP000654918"/>
    </source>
</evidence>
<accession>A0A8H6JNW9</accession>
<feature type="compositionally biased region" description="Polar residues" evidence="1">
    <location>
        <begin position="415"/>
        <end position="430"/>
    </location>
</feature>
<evidence type="ECO:0000256" key="1">
    <source>
        <dbReference type="SAM" id="MobiDB-lite"/>
    </source>
</evidence>
<name>A0A8H6JNW9_9PEZI</name>
<reference evidence="2" key="1">
    <citation type="journal article" date="2020" name="Phytopathology">
        <title>Genome Sequence Resources of Colletotrichum truncatum, C. plurivorum, C. musicola, and C. sojae: Four Species Pathogenic to Soybean (Glycine max).</title>
        <authorList>
            <person name="Rogerio F."/>
            <person name="Boufleur T.R."/>
            <person name="Ciampi-Guillardi M."/>
            <person name="Sukno S.A."/>
            <person name="Thon M.R."/>
            <person name="Massola Junior N.S."/>
            <person name="Baroncelli R."/>
        </authorList>
    </citation>
    <scope>NUCLEOTIDE SEQUENCE</scope>
    <source>
        <strain evidence="2">LFN00145</strain>
    </source>
</reference>
<evidence type="ECO:0000313" key="2">
    <source>
        <dbReference type="EMBL" id="KAF6816135.1"/>
    </source>
</evidence>
<gene>
    <name evidence="2" type="ORF">CPLU01_13946</name>
</gene>
<dbReference type="EMBL" id="WIGO01000343">
    <property type="protein sequence ID" value="KAF6816135.1"/>
    <property type="molecule type" value="Genomic_DNA"/>
</dbReference>
<protein>
    <submittedName>
        <fullName evidence="2">Uncharacterized protein</fullName>
    </submittedName>
</protein>
<comment type="caution">
    <text evidence="2">The sequence shown here is derived from an EMBL/GenBank/DDBJ whole genome shotgun (WGS) entry which is preliminary data.</text>
</comment>
<dbReference type="AlphaFoldDB" id="A0A8H6JNW9"/>
<organism evidence="2 3">
    <name type="scientific">Colletotrichum plurivorum</name>
    <dbReference type="NCBI Taxonomy" id="2175906"/>
    <lineage>
        <taxon>Eukaryota</taxon>
        <taxon>Fungi</taxon>
        <taxon>Dikarya</taxon>
        <taxon>Ascomycota</taxon>
        <taxon>Pezizomycotina</taxon>
        <taxon>Sordariomycetes</taxon>
        <taxon>Hypocreomycetidae</taxon>
        <taxon>Glomerellales</taxon>
        <taxon>Glomerellaceae</taxon>
        <taxon>Colletotrichum</taxon>
        <taxon>Colletotrichum orchidearum species complex</taxon>
    </lineage>
</organism>
<feature type="region of interest" description="Disordered" evidence="1">
    <location>
        <begin position="216"/>
        <end position="260"/>
    </location>
</feature>
<feature type="region of interest" description="Disordered" evidence="1">
    <location>
        <begin position="413"/>
        <end position="453"/>
    </location>
</feature>
<proteinExistence type="predicted"/>
<sequence length="505" mass="55583">MCWSIKRVYSVCAHFNTGIVHSADCTTKSNPVRCVRTTCQHSQALQVVYGFCQTCVDHFTLYSLSEYGSANSFDIIRNYWAYKNSQDWDTAVEPQRVPAYGVMLGGAPVPRPKKKGFLSSLFGSSSPPASASLAPQLQYLALFDAMDTLRMRSPTCRKCQKGHSIDFLELCKDICDTTLVWAQALGDCDIVIHEVIDRYAQALTLFDPLADMHEFPDPGTDAHLQPPSSRRDGRFSLWSTPNNSPRSSEEVLPDPGPSNRVHEEVRDVLVPDDYPSHCDKTTYARLVGWVGSGKDGVPTVEERIQFPFEDGSDESDFETFRMSMLSSAASDLDSLPPSPLGGLNPPPVLTGQGFEGFVRHSGLRRDSPPPQSPRAEGVLRQHPVPFVHLPLIRPSTPLSLMPQFAALVSPDEDTAVQSGSGPSTSRNNVTMGLGEDTFGSPCPSEDGRRQTPIRSSKASLLEEWSRWCDVHGCYTPFLGCRGCVTNAAEDGRDSLADEMARRNFI</sequence>
<dbReference type="Proteomes" id="UP000654918">
    <property type="component" value="Unassembled WGS sequence"/>
</dbReference>
<keyword evidence="3" id="KW-1185">Reference proteome</keyword>